<evidence type="ECO:0000313" key="3">
    <source>
        <dbReference type="Proteomes" id="UP000653644"/>
    </source>
</evidence>
<feature type="region of interest" description="Disordered" evidence="1">
    <location>
        <begin position="1"/>
        <end position="93"/>
    </location>
</feature>
<sequence>MSTLPHPARHFGTPEPQERTPRLPHPTCPAVRGAHRPERRPCESAGVPHGEEPAAQRAVTGNKGLEHLPAGRRPAARRTRDGAETTQEERKPAWRQVLERRGLQDVELLILPPVSDVTRVLPPRPTPRAGTPPPRCPAT</sequence>
<comment type="caution">
    <text evidence="2">The sequence shown here is derived from an EMBL/GenBank/DDBJ whole genome shotgun (WGS) entry which is preliminary data.</text>
</comment>
<evidence type="ECO:0000256" key="1">
    <source>
        <dbReference type="SAM" id="MobiDB-lite"/>
    </source>
</evidence>
<keyword evidence="3" id="KW-1185">Reference proteome</keyword>
<name>A0ABQ3CFN4_9ACTN</name>
<reference evidence="3" key="1">
    <citation type="journal article" date="2019" name="Int. J. Syst. Evol. Microbiol.">
        <title>The Global Catalogue of Microorganisms (GCM) 10K type strain sequencing project: providing services to taxonomists for standard genome sequencing and annotation.</title>
        <authorList>
            <consortium name="The Broad Institute Genomics Platform"/>
            <consortium name="The Broad Institute Genome Sequencing Center for Infectious Disease"/>
            <person name="Wu L."/>
            <person name="Ma J."/>
        </authorList>
    </citation>
    <scope>NUCLEOTIDE SEQUENCE [LARGE SCALE GENOMIC DNA]</scope>
    <source>
        <strain evidence="3">JCM 4733</strain>
    </source>
</reference>
<accession>A0ABQ3CFN4</accession>
<protein>
    <submittedName>
        <fullName evidence="2">Uncharacterized protein</fullName>
    </submittedName>
</protein>
<dbReference type="EMBL" id="BMVN01000003">
    <property type="protein sequence ID" value="GHA10190.1"/>
    <property type="molecule type" value="Genomic_DNA"/>
</dbReference>
<proteinExistence type="predicted"/>
<feature type="region of interest" description="Disordered" evidence="1">
    <location>
        <begin position="117"/>
        <end position="139"/>
    </location>
</feature>
<evidence type="ECO:0000313" key="2">
    <source>
        <dbReference type="EMBL" id="GHA10190.1"/>
    </source>
</evidence>
<feature type="compositionally biased region" description="Pro residues" evidence="1">
    <location>
        <begin position="122"/>
        <end position="139"/>
    </location>
</feature>
<feature type="compositionally biased region" description="Basic and acidic residues" evidence="1">
    <location>
        <begin position="78"/>
        <end position="93"/>
    </location>
</feature>
<gene>
    <name evidence="2" type="ORF">GCM10010345_13640</name>
</gene>
<organism evidence="2 3">
    <name type="scientific">Streptomyces canarius</name>
    <dbReference type="NCBI Taxonomy" id="285453"/>
    <lineage>
        <taxon>Bacteria</taxon>
        <taxon>Bacillati</taxon>
        <taxon>Actinomycetota</taxon>
        <taxon>Actinomycetes</taxon>
        <taxon>Kitasatosporales</taxon>
        <taxon>Streptomycetaceae</taxon>
        <taxon>Streptomyces</taxon>
    </lineage>
</organism>
<dbReference type="Proteomes" id="UP000653644">
    <property type="component" value="Unassembled WGS sequence"/>
</dbReference>